<dbReference type="AlphaFoldDB" id="A0A8J5XBE9"/>
<evidence type="ECO:0000313" key="2">
    <source>
        <dbReference type="Proteomes" id="UP000751190"/>
    </source>
</evidence>
<dbReference type="Proteomes" id="UP000751190">
    <property type="component" value="Unassembled WGS sequence"/>
</dbReference>
<sequence length="409" mass="41956">MADESRRARAPADKLSAELEALGSSPGASAVRSLPAAVSQSFDAASAEAGSLVQRGLRAREGVISLTKARLLTLDAQRLALLSDSGKLNDFLSRPLDDYTGEAAARAATAVARARDEVLAAPQVQAARTALAPLGPPLTSALRAALKAVTRFAVGALRVLARTQKILSPYVVRAVRELGATLEGAFGELWLFLRTDVAPSIESEAKATAAQAGTALSEIGQAAAERARAAAASAAAEAAATSARVAAEARDAAARNAAIATATLQRTADEQARKLAGDALVDGAERGAADAWTTAEPALRSAADATARAVGWAGATAAERATDVYVQTVEPRLGEARAELVREGASLAELARARAARLADDAAAAAERGAAEVKRAFVEGRLREAAVLEPLLSDSAEFTTPIDEIADLE</sequence>
<accession>A0A8J5XBE9</accession>
<comment type="caution">
    <text evidence="1">The sequence shown here is derived from an EMBL/GenBank/DDBJ whole genome shotgun (WGS) entry which is preliminary data.</text>
</comment>
<organism evidence="1 2">
    <name type="scientific">Diacronema lutheri</name>
    <name type="common">Unicellular marine alga</name>
    <name type="synonym">Monochrysis lutheri</name>
    <dbReference type="NCBI Taxonomy" id="2081491"/>
    <lineage>
        <taxon>Eukaryota</taxon>
        <taxon>Haptista</taxon>
        <taxon>Haptophyta</taxon>
        <taxon>Pavlovophyceae</taxon>
        <taxon>Pavlovales</taxon>
        <taxon>Pavlovaceae</taxon>
        <taxon>Diacronema</taxon>
    </lineage>
</organism>
<protein>
    <submittedName>
        <fullName evidence="1">Uncharacterized protein</fullName>
    </submittedName>
</protein>
<proteinExistence type="predicted"/>
<dbReference type="EMBL" id="JAGTXO010000028">
    <property type="protein sequence ID" value="KAG8461024.1"/>
    <property type="molecule type" value="Genomic_DNA"/>
</dbReference>
<gene>
    <name evidence="1" type="ORF">KFE25_003593</name>
</gene>
<dbReference type="OrthoDB" id="10670112at2759"/>
<evidence type="ECO:0000313" key="1">
    <source>
        <dbReference type="EMBL" id="KAG8461024.1"/>
    </source>
</evidence>
<reference evidence="1" key="1">
    <citation type="submission" date="2021-05" db="EMBL/GenBank/DDBJ databases">
        <title>The genome of the haptophyte Pavlova lutheri (Diacronema luteri, Pavlovales) - a model for lipid biosynthesis in eukaryotic algae.</title>
        <authorList>
            <person name="Hulatt C.J."/>
            <person name="Posewitz M.C."/>
        </authorList>
    </citation>
    <scope>NUCLEOTIDE SEQUENCE</scope>
    <source>
        <strain evidence="1">NIVA-4/92</strain>
    </source>
</reference>
<name>A0A8J5XBE9_DIALT</name>
<keyword evidence="2" id="KW-1185">Reference proteome</keyword>